<evidence type="ECO:0000256" key="2">
    <source>
        <dbReference type="ARBA" id="ARBA00022741"/>
    </source>
</evidence>
<evidence type="ECO:0000313" key="5">
    <source>
        <dbReference type="EMBL" id="QDU88753.1"/>
    </source>
</evidence>
<protein>
    <submittedName>
        <fullName evidence="5">Vegetative protein 296</fullName>
    </submittedName>
</protein>
<dbReference type="InterPro" id="IPR003439">
    <property type="entry name" value="ABC_transporter-like_ATP-bd"/>
</dbReference>
<comment type="similarity">
    <text evidence="1">Belongs to the ABC transporter superfamily. Ycf16 family.</text>
</comment>
<dbReference type="Pfam" id="PF00005">
    <property type="entry name" value="ABC_tran"/>
    <property type="match status" value="1"/>
</dbReference>
<sequence>MTETLAIKNLHVSVEGKPILHGVNLSINRGETHALMGPNGSGKSTLGAAVMGHPSYEVTEGSVTLGGVDMLELDASERARAGLFMAFQRPMAVPGVKMADFLRHATTNVRRPERKEGEELIPMREFRKELKEKMAQLRMDPEFARRYVNDGFSGGEMKRAEILQMAMLRPKFAILDETDSGLDVDAVRLASESIAQIGKEQLGGAQMGILIITHHDKLLERNTPDFTHVMLGGKIVETGGVELAQELYTSGYDRVRAAYPDAAAIEREMAEADQLETVG</sequence>
<gene>
    <name evidence="5" type="primary">yurY</name>
    <name evidence="5" type="ORF">Pla175_21350</name>
</gene>
<dbReference type="PROSITE" id="PS50893">
    <property type="entry name" value="ABC_TRANSPORTER_2"/>
    <property type="match status" value="1"/>
</dbReference>
<dbReference type="InterPro" id="IPR003593">
    <property type="entry name" value="AAA+_ATPase"/>
</dbReference>
<name>A0A518DBB8_9BACT</name>
<dbReference type="GO" id="GO:0016887">
    <property type="term" value="F:ATP hydrolysis activity"/>
    <property type="evidence" value="ECO:0007669"/>
    <property type="project" value="InterPro"/>
</dbReference>
<evidence type="ECO:0000259" key="4">
    <source>
        <dbReference type="PROSITE" id="PS50893"/>
    </source>
</evidence>
<dbReference type="EMBL" id="CP036291">
    <property type="protein sequence ID" value="QDU88753.1"/>
    <property type="molecule type" value="Genomic_DNA"/>
</dbReference>
<dbReference type="RefSeq" id="WP_145284007.1">
    <property type="nucleotide sequence ID" value="NZ_CP036291.1"/>
</dbReference>
<dbReference type="PROSITE" id="PS00211">
    <property type="entry name" value="ABC_TRANSPORTER_1"/>
    <property type="match status" value="1"/>
</dbReference>
<organism evidence="5 6">
    <name type="scientific">Pirellulimonas nuda</name>
    <dbReference type="NCBI Taxonomy" id="2528009"/>
    <lineage>
        <taxon>Bacteria</taxon>
        <taxon>Pseudomonadati</taxon>
        <taxon>Planctomycetota</taxon>
        <taxon>Planctomycetia</taxon>
        <taxon>Pirellulales</taxon>
        <taxon>Lacipirellulaceae</taxon>
        <taxon>Pirellulimonas</taxon>
    </lineage>
</organism>
<dbReference type="NCBIfam" id="TIGR01978">
    <property type="entry name" value="sufC"/>
    <property type="match status" value="1"/>
</dbReference>
<keyword evidence="2" id="KW-0547">Nucleotide-binding</keyword>
<reference evidence="5 6" key="1">
    <citation type="submission" date="2019-02" db="EMBL/GenBank/DDBJ databases">
        <title>Deep-cultivation of Planctomycetes and their phenomic and genomic characterization uncovers novel biology.</title>
        <authorList>
            <person name="Wiegand S."/>
            <person name="Jogler M."/>
            <person name="Boedeker C."/>
            <person name="Pinto D."/>
            <person name="Vollmers J."/>
            <person name="Rivas-Marin E."/>
            <person name="Kohn T."/>
            <person name="Peeters S.H."/>
            <person name="Heuer A."/>
            <person name="Rast P."/>
            <person name="Oberbeckmann S."/>
            <person name="Bunk B."/>
            <person name="Jeske O."/>
            <person name="Meyerdierks A."/>
            <person name="Storesund J.E."/>
            <person name="Kallscheuer N."/>
            <person name="Luecker S."/>
            <person name="Lage O.M."/>
            <person name="Pohl T."/>
            <person name="Merkel B.J."/>
            <person name="Hornburger P."/>
            <person name="Mueller R.-W."/>
            <person name="Bruemmer F."/>
            <person name="Labrenz M."/>
            <person name="Spormann A.M."/>
            <person name="Op den Camp H."/>
            <person name="Overmann J."/>
            <person name="Amann R."/>
            <person name="Jetten M.S.M."/>
            <person name="Mascher T."/>
            <person name="Medema M.H."/>
            <person name="Devos D.P."/>
            <person name="Kaster A.-K."/>
            <person name="Ovreas L."/>
            <person name="Rohde M."/>
            <person name="Galperin M.Y."/>
            <person name="Jogler C."/>
        </authorList>
    </citation>
    <scope>NUCLEOTIDE SEQUENCE [LARGE SCALE GENOMIC DNA]</scope>
    <source>
        <strain evidence="5 6">Pla175</strain>
    </source>
</reference>
<dbReference type="InterPro" id="IPR010230">
    <property type="entry name" value="FeS-cluster_ATPase_SufC"/>
</dbReference>
<evidence type="ECO:0000256" key="3">
    <source>
        <dbReference type="ARBA" id="ARBA00022840"/>
    </source>
</evidence>
<keyword evidence="6" id="KW-1185">Reference proteome</keyword>
<dbReference type="GO" id="GO:0005524">
    <property type="term" value="F:ATP binding"/>
    <property type="evidence" value="ECO:0007669"/>
    <property type="project" value="UniProtKB-KW"/>
</dbReference>
<dbReference type="SUPFAM" id="SSF52540">
    <property type="entry name" value="P-loop containing nucleoside triphosphate hydrolases"/>
    <property type="match status" value="1"/>
</dbReference>
<keyword evidence="3" id="KW-0067">ATP-binding</keyword>
<proteinExistence type="inferred from homology"/>
<dbReference type="CDD" id="cd03217">
    <property type="entry name" value="ABC_FeS_Assembly"/>
    <property type="match status" value="1"/>
</dbReference>
<dbReference type="InterPro" id="IPR027417">
    <property type="entry name" value="P-loop_NTPase"/>
</dbReference>
<dbReference type="AlphaFoldDB" id="A0A518DBB8"/>
<dbReference type="Proteomes" id="UP000317429">
    <property type="component" value="Chromosome"/>
</dbReference>
<dbReference type="Gene3D" id="3.40.50.300">
    <property type="entry name" value="P-loop containing nucleotide triphosphate hydrolases"/>
    <property type="match status" value="1"/>
</dbReference>
<dbReference type="PANTHER" id="PTHR43204">
    <property type="entry name" value="ABC TRANSPORTER I FAMILY MEMBER 6, CHLOROPLASTIC"/>
    <property type="match status" value="1"/>
</dbReference>
<accession>A0A518DBB8</accession>
<dbReference type="OrthoDB" id="9806149at2"/>
<feature type="domain" description="ABC transporter" evidence="4">
    <location>
        <begin position="5"/>
        <end position="257"/>
    </location>
</feature>
<dbReference type="KEGG" id="pnd:Pla175_21350"/>
<evidence type="ECO:0000313" key="6">
    <source>
        <dbReference type="Proteomes" id="UP000317429"/>
    </source>
</evidence>
<evidence type="ECO:0000256" key="1">
    <source>
        <dbReference type="ARBA" id="ARBA00006216"/>
    </source>
</evidence>
<dbReference type="SMART" id="SM00382">
    <property type="entry name" value="AAA"/>
    <property type="match status" value="1"/>
</dbReference>
<dbReference type="InterPro" id="IPR017871">
    <property type="entry name" value="ABC_transporter-like_CS"/>
</dbReference>
<dbReference type="PANTHER" id="PTHR43204:SF1">
    <property type="entry name" value="ABC TRANSPORTER I FAMILY MEMBER 6, CHLOROPLASTIC"/>
    <property type="match status" value="1"/>
</dbReference>